<dbReference type="InterPro" id="IPR001670">
    <property type="entry name" value="ADH_Fe/GldA"/>
</dbReference>
<dbReference type="PANTHER" id="PTHR11496:SF102">
    <property type="entry name" value="ALCOHOL DEHYDROGENASE 4"/>
    <property type="match status" value="1"/>
</dbReference>
<organism evidence="7 8">
    <name type="scientific">Sediminitomix flava</name>
    <dbReference type="NCBI Taxonomy" id="379075"/>
    <lineage>
        <taxon>Bacteria</taxon>
        <taxon>Pseudomonadati</taxon>
        <taxon>Bacteroidota</taxon>
        <taxon>Cytophagia</taxon>
        <taxon>Cytophagales</taxon>
        <taxon>Flammeovirgaceae</taxon>
        <taxon>Sediminitomix</taxon>
    </lineage>
</organism>
<dbReference type="FunFam" id="1.20.1090.10:FF:000001">
    <property type="entry name" value="Aldehyde-alcohol dehydrogenase"/>
    <property type="match status" value="1"/>
</dbReference>
<evidence type="ECO:0000256" key="3">
    <source>
        <dbReference type="ARBA" id="ARBA00023002"/>
    </source>
</evidence>
<dbReference type="GO" id="GO:0046872">
    <property type="term" value="F:metal ion binding"/>
    <property type="evidence" value="ECO:0007669"/>
    <property type="project" value="InterPro"/>
</dbReference>
<dbReference type="RefSeq" id="WP_109617143.1">
    <property type="nucleotide sequence ID" value="NZ_QGDO01000002.1"/>
</dbReference>
<comment type="similarity">
    <text evidence="2">Belongs to the iron-containing alcohol dehydrogenase family.</text>
</comment>
<protein>
    <submittedName>
        <fullName evidence="7">Alcohol dehydrogenase class IV</fullName>
    </submittedName>
</protein>
<feature type="domain" description="Alcohol dehydrogenase iron-type/glycerol dehydrogenase GldA" evidence="5">
    <location>
        <begin position="7"/>
        <end position="179"/>
    </location>
</feature>
<dbReference type="CDD" id="cd14861">
    <property type="entry name" value="Fe-ADH-like"/>
    <property type="match status" value="1"/>
</dbReference>
<sequence>MNQYSFPTQIYFGEGSSELLPKYLLEEQKKKPLIVTDESVRTLPFFNKIIDSLLPFEINISIYSDLHPNPLVSDVMNGVKQYKTESRDCIVAIGGGVAMDTARAIALMVNHQRDLLEYDDLQGGSKYITEEIPLLATIPTTSGTGSEVGRAAIISDDVSRQKHILFHPNLLAKRVFADPVLTYDLPPHITAATGMDALTHNVEAFLSKGYHPMADGIALEGVRMIFNSLEGAVVNPNSEARSEMMMASLMGAVAFQKGLGLVHSLAHPLSTLLDVHHGLANAIMIPFGLEFNLEGQEDRFKRLAVNIGCDSSSPSAFIDEVKKLRAKLQIPTLSSIGVKQEHISELVELTLKDFCLPSNPKEISRTEVEAIYERALTE</sequence>
<evidence type="ECO:0000259" key="5">
    <source>
        <dbReference type="Pfam" id="PF00465"/>
    </source>
</evidence>
<name>A0A316A017_SEDFL</name>
<feature type="domain" description="Fe-containing alcohol dehydrogenase-like C-terminal" evidence="6">
    <location>
        <begin position="190"/>
        <end position="375"/>
    </location>
</feature>
<dbReference type="PANTHER" id="PTHR11496">
    <property type="entry name" value="ALCOHOL DEHYDROGENASE"/>
    <property type="match status" value="1"/>
</dbReference>
<evidence type="ECO:0000313" key="7">
    <source>
        <dbReference type="EMBL" id="PWJ42987.1"/>
    </source>
</evidence>
<dbReference type="Pfam" id="PF00465">
    <property type="entry name" value="Fe-ADH"/>
    <property type="match status" value="1"/>
</dbReference>
<evidence type="ECO:0000256" key="2">
    <source>
        <dbReference type="ARBA" id="ARBA00007358"/>
    </source>
</evidence>
<dbReference type="AlphaFoldDB" id="A0A316A017"/>
<comment type="cofactor">
    <cofactor evidence="1">
        <name>Fe cation</name>
        <dbReference type="ChEBI" id="CHEBI:24875"/>
    </cofactor>
</comment>
<proteinExistence type="inferred from homology"/>
<gene>
    <name evidence="7" type="ORF">BC781_102534</name>
</gene>
<dbReference type="EMBL" id="QGDO01000002">
    <property type="protein sequence ID" value="PWJ42987.1"/>
    <property type="molecule type" value="Genomic_DNA"/>
</dbReference>
<dbReference type="Gene3D" id="3.40.50.1970">
    <property type="match status" value="1"/>
</dbReference>
<dbReference type="InterPro" id="IPR018211">
    <property type="entry name" value="ADH_Fe_CS"/>
</dbReference>
<dbReference type="OrthoDB" id="9801156at2"/>
<keyword evidence="8" id="KW-1185">Reference proteome</keyword>
<dbReference type="Proteomes" id="UP000245535">
    <property type="component" value="Unassembled WGS sequence"/>
</dbReference>
<keyword evidence="4" id="KW-0520">NAD</keyword>
<evidence type="ECO:0000256" key="4">
    <source>
        <dbReference type="ARBA" id="ARBA00023027"/>
    </source>
</evidence>
<evidence type="ECO:0000256" key="1">
    <source>
        <dbReference type="ARBA" id="ARBA00001962"/>
    </source>
</evidence>
<dbReference type="Pfam" id="PF25137">
    <property type="entry name" value="ADH_Fe_C"/>
    <property type="match status" value="1"/>
</dbReference>
<evidence type="ECO:0000313" key="8">
    <source>
        <dbReference type="Proteomes" id="UP000245535"/>
    </source>
</evidence>
<reference evidence="7 8" key="1">
    <citation type="submission" date="2018-03" db="EMBL/GenBank/DDBJ databases">
        <title>Genomic Encyclopedia of Archaeal and Bacterial Type Strains, Phase II (KMG-II): from individual species to whole genera.</title>
        <authorList>
            <person name="Goeker M."/>
        </authorList>
    </citation>
    <scope>NUCLEOTIDE SEQUENCE [LARGE SCALE GENOMIC DNA]</scope>
    <source>
        <strain evidence="7 8">DSM 28229</strain>
    </source>
</reference>
<dbReference type="InterPro" id="IPR056798">
    <property type="entry name" value="ADH_Fe_C"/>
</dbReference>
<dbReference type="Gene3D" id="1.20.1090.10">
    <property type="entry name" value="Dehydroquinate synthase-like - alpha domain"/>
    <property type="match status" value="1"/>
</dbReference>
<dbReference type="GO" id="GO:0004022">
    <property type="term" value="F:alcohol dehydrogenase (NAD+) activity"/>
    <property type="evidence" value="ECO:0007669"/>
    <property type="project" value="TreeGrafter"/>
</dbReference>
<dbReference type="InterPro" id="IPR039697">
    <property type="entry name" value="Alcohol_dehydrogenase_Fe"/>
</dbReference>
<comment type="caution">
    <text evidence="7">The sequence shown here is derived from an EMBL/GenBank/DDBJ whole genome shotgun (WGS) entry which is preliminary data.</text>
</comment>
<keyword evidence="3" id="KW-0560">Oxidoreductase</keyword>
<evidence type="ECO:0000259" key="6">
    <source>
        <dbReference type="Pfam" id="PF25137"/>
    </source>
</evidence>
<dbReference type="SUPFAM" id="SSF56796">
    <property type="entry name" value="Dehydroquinate synthase-like"/>
    <property type="match status" value="1"/>
</dbReference>
<accession>A0A316A017</accession>
<dbReference type="FunFam" id="3.40.50.1970:FF:000003">
    <property type="entry name" value="Alcohol dehydrogenase, iron-containing"/>
    <property type="match status" value="1"/>
</dbReference>
<dbReference type="PROSITE" id="PS00913">
    <property type="entry name" value="ADH_IRON_1"/>
    <property type="match status" value="1"/>
</dbReference>